<dbReference type="EC" id="5.4.99.2" evidence="2"/>
<dbReference type="GO" id="GO:0004494">
    <property type="term" value="F:methylmalonyl-CoA mutase activity"/>
    <property type="evidence" value="ECO:0007669"/>
    <property type="project" value="UniProtKB-EC"/>
</dbReference>
<dbReference type="InterPro" id="IPR006099">
    <property type="entry name" value="MeMalonylCoA_mutase_a/b_cat"/>
</dbReference>
<dbReference type="Gene3D" id="3.20.20.240">
    <property type="entry name" value="Methylmalonyl-CoA mutase"/>
    <property type="match status" value="1"/>
</dbReference>
<dbReference type="SUPFAM" id="SSF51703">
    <property type="entry name" value="Cobalamin (vitamin B12)-dependent enzymes"/>
    <property type="match status" value="1"/>
</dbReference>
<proteinExistence type="predicted"/>
<sequence length="45" mass="5138">MIVGVNRYLADEEAAFDIMEVDNDAVRTSQLARLAQLKAERMVKR</sequence>
<feature type="domain" description="Methylmalonyl-CoA mutase alpha/beta chain catalytic" evidence="1">
    <location>
        <begin position="1"/>
        <end position="42"/>
    </location>
</feature>
<evidence type="ECO:0000259" key="1">
    <source>
        <dbReference type="Pfam" id="PF01642"/>
    </source>
</evidence>
<dbReference type="InterPro" id="IPR016176">
    <property type="entry name" value="Cbl-dep_enz_cat"/>
</dbReference>
<gene>
    <name evidence="2" type="ORF">A3SI_09493</name>
</gene>
<dbReference type="Pfam" id="PF01642">
    <property type="entry name" value="MM_CoA_mutase"/>
    <property type="match status" value="1"/>
</dbReference>
<comment type="caution">
    <text evidence="2">The sequence shown here is derived from an EMBL/GenBank/DDBJ whole genome shotgun (WGS) entry which is preliminary data.</text>
</comment>
<accession>I5C4C5</accession>
<evidence type="ECO:0000313" key="3">
    <source>
        <dbReference type="Proteomes" id="UP000005551"/>
    </source>
</evidence>
<keyword evidence="3" id="KW-1185">Reference proteome</keyword>
<protein>
    <submittedName>
        <fullName evidence="2">Methylmalonyl-CoA mutase</fullName>
        <ecNumber evidence="2">5.4.99.2</ecNumber>
    </submittedName>
</protein>
<reference evidence="2 3" key="1">
    <citation type="submission" date="2012-05" db="EMBL/GenBank/DDBJ databases">
        <title>Genome sequence of Nitritalea halalkaliphila LW7.</title>
        <authorList>
            <person name="Jangir P.K."/>
            <person name="Singh A."/>
            <person name="Shivaji S."/>
            <person name="Sharma R."/>
        </authorList>
    </citation>
    <scope>NUCLEOTIDE SEQUENCE [LARGE SCALE GENOMIC DNA]</scope>
    <source>
        <strain evidence="2 3">LW7</strain>
    </source>
</reference>
<dbReference type="GO" id="GO:0031419">
    <property type="term" value="F:cobalamin binding"/>
    <property type="evidence" value="ECO:0007669"/>
    <property type="project" value="InterPro"/>
</dbReference>
<dbReference type="AlphaFoldDB" id="I5C4C5"/>
<dbReference type="Proteomes" id="UP000005551">
    <property type="component" value="Unassembled WGS sequence"/>
</dbReference>
<name>I5C4C5_9BACT</name>
<dbReference type="EMBL" id="AJYA01000019">
    <property type="protein sequence ID" value="EIM76677.1"/>
    <property type="molecule type" value="Genomic_DNA"/>
</dbReference>
<dbReference type="STRING" id="1189621.A3SI_09493"/>
<organism evidence="2 3">
    <name type="scientific">Nitritalea halalkaliphila LW7</name>
    <dbReference type="NCBI Taxonomy" id="1189621"/>
    <lineage>
        <taxon>Bacteria</taxon>
        <taxon>Pseudomonadati</taxon>
        <taxon>Bacteroidota</taxon>
        <taxon>Cytophagia</taxon>
        <taxon>Cytophagales</taxon>
        <taxon>Cyclobacteriaceae</taxon>
        <taxon>Nitritalea</taxon>
    </lineage>
</organism>
<keyword evidence="2" id="KW-0413">Isomerase</keyword>
<evidence type="ECO:0000313" key="2">
    <source>
        <dbReference type="EMBL" id="EIM76677.1"/>
    </source>
</evidence>